<proteinExistence type="predicted"/>
<comment type="caution">
    <text evidence="1">The sequence shown here is derived from an EMBL/GenBank/DDBJ whole genome shotgun (WGS) entry which is preliminary data.</text>
</comment>
<protein>
    <submittedName>
        <fullName evidence="1">Uncharacterized protein</fullName>
    </submittedName>
</protein>
<gene>
    <name evidence="1" type="ORF">OPT61_g10017</name>
</gene>
<evidence type="ECO:0000313" key="2">
    <source>
        <dbReference type="Proteomes" id="UP001153331"/>
    </source>
</evidence>
<reference evidence="1" key="1">
    <citation type="submission" date="2022-11" db="EMBL/GenBank/DDBJ databases">
        <title>Genome Sequence of Boeremia exigua.</title>
        <authorList>
            <person name="Buettner E."/>
        </authorList>
    </citation>
    <scope>NUCLEOTIDE SEQUENCE</scope>
    <source>
        <strain evidence="1">CU02</strain>
    </source>
</reference>
<organism evidence="1 2">
    <name type="scientific">Boeremia exigua</name>
    <dbReference type="NCBI Taxonomy" id="749465"/>
    <lineage>
        <taxon>Eukaryota</taxon>
        <taxon>Fungi</taxon>
        <taxon>Dikarya</taxon>
        <taxon>Ascomycota</taxon>
        <taxon>Pezizomycotina</taxon>
        <taxon>Dothideomycetes</taxon>
        <taxon>Pleosporomycetidae</taxon>
        <taxon>Pleosporales</taxon>
        <taxon>Pleosporineae</taxon>
        <taxon>Didymellaceae</taxon>
        <taxon>Boeremia</taxon>
    </lineage>
</organism>
<evidence type="ECO:0000313" key="1">
    <source>
        <dbReference type="EMBL" id="KAJ8105709.1"/>
    </source>
</evidence>
<name>A0ACC2HRK3_9PLEO</name>
<dbReference type="Proteomes" id="UP001153331">
    <property type="component" value="Unassembled WGS sequence"/>
</dbReference>
<dbReference type="EMBL" id="JAPHNI010001398">
    <property type="protein sequence ID" value="KAJ8105709.1"/>
    <property type="molecule type" value="Genomic_DNA"/>
</dbReference>
<accession>A0ACC2HRK3</accession>
<keyword evidence="2" id="KW-1185">Reference proteome</keyword>
<sequence length="436" mass="47712">MSPSAARRLCSAALSPPVPRVPSLPQLQRRLATMPPLRSNPNRALLLLPPAPTPSTYASLKAAYNAPLSTVLRELRRAQEPALLEIALACPHLYGRLDAARGPLYDTTQQLVADLYKLVCIVAAKDAIDTEDAEGIDARVLLVAHPGDGQLQHASAEATPEQELQGPAIDLHTLATSSRNWKSVYSVESEEGERFLKSFQSVYKGSNVSKVRGGMVLQPGTSAETTTTSFADSIKHLSVAVGGTFDHLHIGHKLLLTMFAFVLGRRQQTESRSVLTVGITGDALLVNKKFADQLESWKARQESTHDFMHSIVYFGQPDDNRIEVREVHEPGPNGHAVHVSYPFGLTIKYVEISDPFGPTITDKDITALALSLETRGGGAAVNEKRKEQGWDPLEVYEVVVLDASEEDSIDETFQSKLSSTEIRRKRSELVRPRAKA</sequence>